<keyword evidence="3" id="KW-0808">Transferase</keyword>
<evidence type="ECO:0000256" key="7">
    <source>
        <dbReference type="ARBA" id="ARBA00022741"/>
    </source>
</evidence>
<evidence type="ECO:0000256" key="5">
    <source>
        <dbReference type="ARBA" id="ARBA00022705"/>
    </source>
</evidence>
<evidence type="ECO:0000256" key="9">
    <source>
        <dbReference type="ARBA" id="ARBA00022840"/>
    </source>
</evidence>
<evidence type="ECO:0000313" key="14">
    <source>
        <dbReference type="EMBL" id="GGL74253.1"/>
    </source>
</evidence>
<proteinExistence type="inferred from homology"/>
<dbReference type="InterPro" id="IPR027417">
    <property type="entry name" value="P-loop_NTPase"/>
</dbReference>
<keyword evidence="6" id="KW-0479">Metal-binding</keyword>
<dbReference type="NCBIfam" id="NF005846">
    <property type="entry name" value="PRK07764.1-6"/>
    <property type="match status" value="1"/>
</dbReference>
<comment type="similarity">
    <text evidence="1">Belongs to the DnaX/STICHEL family.</text>
</comment>
<dbReference type="Gene3D" id="3.40.50.300">
    <property type="entry name" value="P-loop containing nucleotide triphosphate hydrolases"/>
    <property type="match status" value="1"/>
</dbReference>
<evidence type="ECO:0000256" key="10">
    <source>
        <dbReference type="ARBA" id="ARBA00022932"/>
    </source>
</evidence>
<evidence type="ECO:0000256" key="11">
    <source>
        <dbReference type="ARBA" id="ARBA00049244"/>
    </source>
</evidence>
<feature type="compositionally biased region" description="Low complexity" evidence="12">
    <location>
        <begin position="476"/>
        <end position="500"/>
    </location>
</feature>
<reference evidence="14" key="2">
    <citation type="submission" date="2020-09" db="EMBL/GenBank/DDBJ databases">
        <authorList>
            <person name="Sun Q."/>
            <person name="Zhou Y."/>
        </authorList>
    </citation>
    <scope>NUCLEOTIDE SEQUENCE</scope>
    <source>
        <strain evidence="14">CGMCC 4.7306</strain>
    </source>
</reference>
<feature type="region of interest" description="Disordered" evidence="12">
    <location>
        <begin position="660"/>
        <end position="793"/>
    </location>
</feature>
<dbReference type="CDD" id="cd00009">
    <property type="entry name" value="AAA"/>
    <property type="match status" value="1"/>
</dbReference>
<comment type="caution">
    <text evidence="14">The sequence shown here is derived from an EMBL/GenBank/DDBJ whole genome shotgun (WGS) entry which is preliminary data.</text>
</comment>
<keyword evidence="10" id="KW-0239">DNA-directed DNA polymerase</keyword>
<dbReference type="InterPro" id="IPR022754">
    <property type="entry name" value="DNA_pol_III_gamma-3"/>
</dbReference>
<dbReference type="InterPro" id="IPR008921">
    <property type="entry name" value="DNA_pol3_clamp-load_cplx_C"/>
</dbReference>
<dbReference type="GO" id="GO:0009360">
    <property type="term" value="C:DNA polymerase III complex"/>
    <property type="evidence" value="ECO:0007669"/>
    <property type="project" value="InterPro"/>
</dbReference>
<dbReference type="GO" id="GO:0046872">
    <property type="term" value="F:metal ion binding"/>
    <property type="evidence" value="ECO:0007669"/>
    <property type="project" value="UniProtKB-KW"/>
</dbReference>
<dbReference type="PANTHER" id="PTHR11669:SF0">
    <property type="entry name" value="PROTEIN STICHEL-LIKE 2"/>
    <property type="match status" value="1"/>
</dbReference>
<dbReference type="Pfam" id="PF22608">
    <property type="entry name" value="DNAX_ATPase_lid"/>
    <property type="match status" value="1"/>
</dbReference>
<gene>
    <name evidence="14" type="ORF">GCM10011575_35620</name>
</gene>
<dbReference type="InterPro" id="IPR045085">
    <property type="entry name" value="HLD_clamp_pol_III_gamma_tau"/>
</dbReference>
<feature type="compositionally biased region" description="Low complexity" evidence="12">
    <location>
        <begin position="665"/>
        <end position="726"/>
    </location>
</feature>
<evidence type="ECO:0000256" key="6">
    <source>
        <dbReference type="ARBA" id="ARBA00022723"/>
    </source>
</evidence>
<dbReference type="NCBIfam" id="TIGR02397">
    <property type="entry name" value="dnaX_nterm"/>
    <property type="match status" value="1"/>
</dbReference>
<dbReference type="Gene3D" id="1.20.272.10">
    <property type="match status" value="1"/>
</dbReference>
<dbReference type="Proteomes" id="UP000613840">
    <property type="component" value="Unassembled WGS sequence"/>
</dbReference>
<dbReference type="GO" id="GO:0003887">
    <property type="term" value="F:DNA-directed DNA polymerase activity"/>
    <property type="evidence" value="ECO:0007669"/>
    <property type="project" value="UniProtKB-KW"/>
</dbReference>
<dbReference type="EMBL" id="BMMZ01000010">
    <property type="protein sequence ID" value="GGL74253.1"/>
    <property type="molecule type" value="Genomic_DNA"/>
</dbReference>
<dbReference type="InterPro" id="IPR003593">
    <property type="entry name" value="AAA+_ATPase"/>
</dbReference>
<evidence type="ECO:0000256" key="2">
    <source>
        <dbReference type="ARBA" id="ARBA00012417"/>
    </source>
</evidence>
<keyword evidence="4" id="KW-0548">Nucleotidyltransferase</keyword>
<dbReference type="InterPro" id="IPR012763">
    <property type="entry name" value="DNA_pol_III_sug/sutau_N"/>
</dbReference>
<feature type="compositionally biased region" description="Low complexity" evidence="12">
    <location>
        <begin position="442"/>
        <end position="451"/>
    </location>
</feature>
<dbReference type="CDD" id="cd18137">
    <property type="entry name" value="HLD_clamp_pol_III_gamma_tau"/>
    <property type="match status" value="1"/>
</dbReference>
<evidence type="ECO:0000256" key="1">
    <source>
        <dbReference type="ARBA" id="ARBA00006360"/>
    </source>
</evidence>
<dbReference type="GO" id="GO:0006261">
    <property type="term" value="P:DNA-templated DNA replication"/>
    <property type="evidence" value="ECO:0007669"/>
    <property type="project" value="TreeGrafter"/>
</dbReference>
<protein>
    <recommendedName>
        <fullName evidence="2">DNA-directed DNA polymerase</fullName>
        <ecNumber evidence="2">2.7.7.7</ecNumber>
    </recommendedName>
</protein>
<evidence type="ECO:0000256" key="4">
    <source>
        <dbReference type="ARBA" id="ARBA00022695"/>
    </source>
</evidence>
<feature type="region of interest" description="Disordered" evidence="12">
    <location>
        <begin position="418"/>
        <end position="576"/>
    </location>
</feature>
<keyword evidence="8" id="KW-0862">Zinc</keyword>
<dbReference type="FunFam" id="3.40.50.300:FF:000014">
    <property type="entry name" value="DNA polymerase III subunit gamma/tau"/>
    <property type="match status" value="1"/>
</dbReference>
<evidence type="ECO:0000313" key="15">
    <source>
        <dbReference type="Proteomes" id="UP000613840"/>
    </source>
</evidence>
<accession>A0A917SDH6</accession>
<dbReference type="InterPro" id="IPR050238">
    <property type="entry name" value="DNA_Rep/Repair_Clamp_Loader"/>
</dbReference>
<keyword evidence="15" id="KW-1185">Reference proteome</keyword>
<evidence type="ECO:0000259" key="13">
    <source>
        <dbReference type="SMART" id="SM00382"/>
    </source>
</evidence>
<reference evidence="14" key="1">
    <citation type="journal article" date="2014" name="Int. J. Syst. Evol. Microbiol.">
        <title>Complete genome sequence of Corynebacterium casei LMG S-19264T (=DSM 44701T), isolated from a smear-ripened cheese.</title>
        <authorList>
            <consortium name="US DOE Joint Genome Institute (JGI-PGF)"/>
            <person name="Walter F."/>
            <person name="Albersmeier A."/>
            <person name="Kalinowski J."/>
            <person name="Ruckert C."/>
        </authorList>
    </citation>
    <scope>NUCLEOTIDE SEQUENCE</scope>
    <source>
        <strain evidence="14">CGMCC 4.7306</strain>
    </source>
</reference>
<dbReference type="SMART" id="SM00382">
    <property type="entry name" value="AAA"/>
    <property type="match status" value="1"/>
</dbReference>
<feature type="compositionally biased region" description="Pro residues" evidence="12">
    <location>
        <begin position="526"/>
        <end position="537"/>
    </location>
</feature>
<feature type="compositionally biased region" description="Low complexity" evidence="12">
    <location>
        <begin position="758"/>
        <end position="781"/>
    </location>
</feature>
<evidence type="ECO:0000256" key="12">
    <source>
        <dbReference type="SAM" id="MobiDB-lite"/>
    </source>
</evidence>
<comment type="catalytic activity">
    <reaction evidence="11">
        <text>DNA(n) + a 2'-deoxyribonucleoside 5'-triphosphate = DNA(n+1) + diphosphate</text>
        <dbReference type="Rhea" id="RHEA:22508"/>
        <dbReference type="Rhea" id="RHEA-COMP:17339"/>
        <dbReference type="Rhea" id="RHEA-COMP:17340"/>
        <dbReference type="ChEBI" id="CHEBI:33019"/>
        <dbReference type="ChEBI" id="CHEBI:61560"/>
        <dbReference type="ChEBI" id="CHEBI:173112"/>
        <dbReference type="EC" id="2.7.7.7"/>
    </reaction>
</comment>
<dbReference type="GO" id="GO:0005524">
    <property type="term" value="F:ATP binding"/>
    <property type="evidence" value="ECO:0007669"/>
    <property type="project" value="UniProtKB-KW"/>
</dbReference>
<dbReference type="EC" id="2.7.7.7" evidence="2"/>
<dbReference type="SUPFAM" id="SSF52540">
    <property type="entry name" value="P-loop containing nucleoside triphosphate hydrolases"/>
    <property type="match status" value="1"/>
</dbReference>
<keyword evidence="9" id="KW-0067">ATP-binding</keyword>
<dbReference type="AlphaFoldDB" id="A0A917SDH6"/>
<keyword evidence="5" id="KW-0235">DNA replication</keyword>
<dbReference type="SUPFAM" id="SSF48019">
    <property type="entry name" value="post-AAA+ oligomerization domain-like"/>
    <property type="match status" value="1"/>
</dbReference>
<feature type="compositionally biased region" description="Low complexity" evidence="12">
    <location>
        <begin position="538"/>
        <end position="551"/>
    </location>
</feature>
<evidence type="ECO:0000256" key="8">
    <source>
        <dbReference type="ARBA" id="ARBA00022833"/>
    </source>
</evidence>
<keyword evidence="7" id="KW-0547">Nucleotide-binding</keyword>
<organism evidence="14 15">
    <name type="scientific">Microlunatus endophyticus</name>
    <dbReference type="NCBI Taxonomy" id="1716077"/>
    <lineage>
        <taxon>Bacteria</taxon>
        <taxon>Bacillati</taxon>
        <taxon>Actinomycetota</taxon>
        <taxon>Actinomycetes</taxon>
        <taxon>Propionibacteriales</taxon>
        <taxon>Propionibacteriaceae</taxon>
        <taxon>Microlunatus</taxon>
    </lineage>
</organism>
<dbReference type="Pfam" id="PF13177">
    <property type="entry name" value="DNA_pol3_delta2"/>
    <property type="match status" value="1"/>
</dbReference>
<name>A0A917SDH6_9ACTN</name>
<evidence type="ECO:0000256" key="3">
    <source>
        <dbReference type="ARBA" id="ARBA00022679"/>
    </source>
</evidence>
<dbReference type="Pfam" id="PF12169">
    <property type="entry name" value="DNA_pol3_gamma3"/>
    <property type="match status" value="1"/>
</dbReference>
<feature type="domain" description="AAA+ ATPase" evidence="13">
    <location>
        <begin position="69"/>
        <end position="217"/>
    </location>
</feature>
<sequence length="825" mass="84354">MAAVQDESDEGAAAMDAVGADALFGAAPAPAVAPPLALYRRYRPDTFGAVIGQEHVTEPLQRALVNNRVNHAYLFSGPRGCGKTTSARILARALNCEKAPVAEPCGECQSCRDLATGGPGSIDVIEIDAASHGGVDDARDLRERAFFAPVSSRYKIYIVDEAHMVTTAGFNALLKLVEEPPPHVKFIFATTEPDKVIGTIRSRTHHYPFRLVPPRVLTDYLATLCQAEGIEVENGVLPLVVRAGAGSVRDSLSVLDQLLGGASEQGVSYGQAAALLGYTPDSLLDEMLDAFAAGDSGGVFRCVDKVIEVGQDPRRFAEDLLRRIRDLVIVAAVPDALTSGLVDVADDQAERLSSQAASLGAGELTRAGEVIAAGLTEMRGTTAPRLHLELMCARVLLPGTDLDDRGVHARLDRLERRIGMTGTASAQPAGARTSPADSRTQPAGSASSAEPTPAPQPPAGAASDSENVGPVVETDPSAGPTRSAGPAAGPGPARSAAPQPEKAAGPSADSAQSPSPGLAETDWPTPATPGRPAPEPAPAEALAQPAEVAQPDAPPAAPPQGQGSQGQGSQGQGFTITDLRRLWPDVLEEVKNRRRFTWILLSQNAQVADLTNGTLVLAMPNVGARDSFGRGGSEDILRDALISVIGADLKIETMVDPSAGGAVANRSAPRSPGSGPTGGATAAAANPGSGWAQNVPAGTSAATPTPPAQAAAPAGAPGRTAGSSSPATPPGPAAPPWEVDPGPSGPPPWATNDPGPEASGSPVTPSSPGSAGPSWSAGSPADEWEDRDAAAHRDDDVVDEAGVSHTELLQQRLGAEIIAEEESGA</sequence>
<dbReference type="PANTHER" id="PTHR11669">
    <property type="entry name" value="REPLICATION FACTOR C / DNA POLYMERASE III GAMMA-TAU SUBUNIT"/>
    <property type="match status" value="1"/>
</dbReference>
<dbReference type="GO" id="GO:0003677">
    <property type="term" value="F:DNA binding"/>
    <property type="evidence" value="ECO:0007669"/>
    <property type="project" value="InterPro"/>
</dbReference>